<comment type="caution">
    <text evidence="1">The sequence shown here is derived from an EMBL/GenBank/DDBJ whole genome shotgun (WGS) entry which is preliminary data.</text>
</comment>
<organism evidence="1 2">
    <name type="scientific">Dillenia turbinata</name>
    <dbReference type="NCBI Taxonomy" id="194707"/>
    <lineage>
        <taxon>Eukaryota</taxon>
        <taxon>Viridiplantae</taxon>
        <taxon>Streptophyta</taxon>
        <taxon>Embryophyta</taxon>
        <taxon>Tracheophyta</taxon>
        <taxon>Spermatophyta</taxon>
        <taxon>Magnoliopsida</taxon>
        <taxon>eudicotyledons</taxon>
        <taxon>Gunneridae</taxon>
        <taxon>Pentapetalae</taxon>
        <taxon>Dilleniales</taxon>
        <taxon>Dilleniaceae</taxon>
        <taxon>Dillenia</taxon>
    </lineage>
</organism>
<evidence type="ECO:0000313" key="2">
    <source>
        <dbReference type="Proteomes" id="UP001370490"/>
    </source>
</evidence>
<accession>A0AAN8W0N9</accession>
<protein>
    <submittedName>
        <fullName evidence="1">Uncharacterized protein</fullName>
    </submittedName>
</protein>
<evidence type="ECO:0000313" key="1">
    <source>
        <dbReference type="EMBL" id="KAK6943225.1"/>
    </source>
</evidence>
<dbReference type="Proteomes" id="UP001370490">
    <property type="component" value="Unassembled WGS sequence"/>
</dbReference>
<dbReference type="AlphaFoldDB" id="A0AAN8W0N9"/>
<keyword evidence="2" id="KW-1185">Reference proteome</keyword>
<sequence length="219" mass="24151">MCGKKKDLLKGAIKDIWHELTLKLHCETLCVKPARDGCSTRVARLFHGAVLYVYHNFTTGVTLSVHCAEGLAVYVKALEACLLRIPPNSFSKMKPCGDLDARHFSPTAITLSITSWGPSEVLVFEPFIETEEIIVSSKSTEGNSQRLIWKGDVGGLRRKFSTPDLERRCRWVEVTVSVIGKRGSTHSLTPSITVKETGGTCINLTPPPSSIIRVLPSWC</sequence>
<dbReference type="EMBL" id="JBAMMX010000004">
    <property type="protein sequence ID" value="KAK6943225.1"/>
    <property type="molecule type" value="Genomic_DNA"/>
</dbReference>
<gene>
    <name evidence="1" type="ORF">RJ641_028602</name>
</gene>
<name>A0AAN8W0N9_9MAGN</name>
<proteinExistence type="predicted"/>
<reference evidence="1 2" key="1">
    <citation type="submission" date="2023-12" db="EMBL/GenBank/DDBJ databases">
        <title>A high-quality genome assembly for Dillenia turbinata (Dilleniales).</title>
        <authorList>
            <person name="Chanderbali A."/>
        </authorList>
    </citation>
    <scope>NUCLEOTIDE SEQUENCE [LARGE SCALE GENOMIC DNA]</scope>
    <source>
        <strain evidence="1">LSX21</strain>
        <tissue evidence="1">Leaf</tissue>
    </source>
</reference>